<dbReference type="SUPFAM" id="SSF57302">
    <property type="entry name" value="Snake toxin-like"/>
    <property type="match status" value="1"/>
</dbReference>
<keyword evidence="17 21" id="KW-0675">Receptor</keyword>
<keyword evidence="6" id="KW-0723">Serine/threonine-protein kinase</keyword>
<dbReference type="Pfam" id="PF07714">
    <property type="entry name" value="PK_Tyr_Ser-Thr"/>
    <property type="match status" value="1"/>
</dbReference>
<evidence type="ECO:0000256" key="18">
    <source>
        <dbReference type="SAM" id="Phobius"/>
    </source>
</evidence>
<dbReference type="GO" id="GO:0005524">
    <property type="term" value="F:ATP binding"/>
    <property type="evidence" value="ECO:0007669"/>
    <property type="project" value="UniProtKB-KW"/>
</dbReference>
<gene>
    <name evidence="21" type="ORF">XNOV1_A004998</name>
</gene>
<dbReference type="Gene3D" id="1.10.510.10">
    <property type="entry name" value="Transferase(Phosphotransferase) domain 1"/>
    <property type="match status" value="1"/>
</dbReference>
<protein>
    <recommendedName>
        <fullName evidence="5">receptor protein serine/threonine kinase</fullName>
        <ecNumber evidence="5">2.7.11.30</ecNumber>
    </recommendedName>
</protein>
<keyword evidence="12" id="KW-0418">Kinase</keyword>
<evidence type="ECO:0000256" key="15">
    <source>
        <dbReference type="ARBA" id="ARBA00022989"/>
    </source>
</evidence>
<keyword evidence="22" id="KW-1185">Reference proteome</keyword>
<evidence type="ECO:0000256" key="17">
    <source>
        <dbReference type="ARBA" id="ARBA00023170"/>
    </source>
</evidence>
<comment type="similarity">
    <text evidence="4">Belongs to the protein kinase superfamily. TKL Ser/Thr protein kinase family. TGFB receptor subfamily.</text>
</comment>
<reference evidence="21" key="1">
    <citation type="submission" date="2023-08" db="EMBL/GenBank/DDBJ databases">
        <authorList>
            <person name="Alioto T."/>
            <person name="Alioto T."/>
            <person name="Gomez Garrido J."/>
        </authorList>
    </citation>
    <scope>NUCLEOTIDE SEQUENCE</scope>
</reference>
<evidence type="ECO:0000256" key="9">
    <source>
        <dbReference type="ARBA" id="ARBA00022723"/>
    </source>
</evidence>
<dbReference type="InterPro" id="IPR045860">
    <property type="entry name" value="Snake_toxin-like_sf"/>
</dbReference>
<evidence type="ECO:0000256" key="2">
    <source>
        <dbReference type="ARBA" id="ARBA00001946"/>
    </source>
</evidence>
<evidence type="ECO:0000256" key="10">
    <source>
        <dbReference type="ARBA" id="ARBA00022729"/>
    </source>
</evidence>
<keyword evidence="10 19" id="KW-0732">Signal</keyword>
<dbReference type="Gene3D" id="2.10.60.10">
    <property type="entry name" value="CD59"/>
    <property type="match status" value="1"/>
</dbReference>
<evidence type="ECO:0000256" key="14">
    <source>
        <dbReference type="ARBA" id="ARBA00022842"/>
    </source>
</evidence>
<dbReference type="Gene3D" id="3.30.200.20">
    <property type="entry name" value="Phosphorylase Kinase, domain 1"/>
    <property type="match status" value="1"/>
</dbReference>
<dbReference type="InterPro" id="IPR011009">
    <property type="entry name" value="Kinase-like_dom_sf"/>
</dbReference>
<keyword evidence="15 18" id="KW-1133">Transmembrane helix</keyword>
<dbReference type="InterPro" id="IPR001245">
    <property type="entry name" value="Ser-Thr/Tyr_kinase_cat_dom"/>
</dbReference>
<dbReference type="SUPFAM" id="SSF56112">
    <property type="entry name" value="Protein kinase-like (PK-like)"/>
    <property type="match status" value="1"/>
</dbReference>
<dbReference type="Proteomes" id="UP001178508">
    <property type="component" value="Chromosome 2"/>
</dbReference>
<dbReference type="InterPro" id="IPR000719">
    <property type="entry name" value="Prot_kinase_dom"/>
</dbReference>
<dbReference type="GO" id="GO:0005024">
    <property type="term" value="F:transforming growth factor beta receptor activity"/>
    <property type="evidence" value="ECO:0007669"/>
    <property type="project" value="TreeGrafter"/>
</dbReference>
<keyword evidence="14" id="KW-0460">Magnesium</keyword>
<accession>A0AAV1ENX3</accession>
<keyword evidence="16 18" id="KW-0472">Membrane</keyword>
<dbReference type="GO" id="GO:0043235">
    <property type="term" value="C:receptor complex"/>
    <property type="evidence" value="ECO:0007669"/>
    <property type="project" value="TreeGrafter"/>
</dbReference>
<name>A0AAV1ENX3_XYRNO</name>
<evidence type="ECO:0000256" key="11">
    <source>
        <dbReference type="ARBA" id="ARBA00022741"/>
    </source>
</evidence>
<evidence type="ECO:0000256" key="7">
    <source>
        <dbReference type="ARBA" id="ARBA00022679"/>
    </source>
</evidence>
<dbReference type="EC" id="2.7.11.30" evidence="5"/>
<evidence type="ECO:0000256" key="13">
    <source>
        <dbReference type="ARBA" id="ARBA00022840"/>
    </source>
</evidence>
<dbReference type="PANTHER" id="PTHR23255:SF49">
    <property type="entry name" value="ANTI-MUELLERIAN HORMONE TYPE-2 RECEPTOR"/>
    <property type="match status" value="1"/>
</dbReference>
<comment type="cofactor">
    <cofactor evidence="1">
        <name>Mn(2+)</name>
        <dbReference type="ChEBI" id="CHEBI:29035"/>
    </cofactor>
</comment>
<evidence type="ECO:0000256" key="6">
    <source>
        <dbReference type="ARBA" id="ARBA00022527"/>
    </source>
</evidence>
<evidence type="ECO:0000313" key="22">
    <source>
        <dbReference type="Proteomes" id="UP001178508"/>
    </source>
</evidence>
<evidence type="ECO:0000256" key="19">
    <source>
        <dbReference type="SAM" id="SignalP"/>
    </source>
</evidence>
<evidence type="ECO:0000256" key="3">
    <source>
        <dbReference type="ARBA" id="ARBA00004479"/>
    </source>
</evidence>
<dbReference type="GO" id="GO:0005886">
    <property type="term" value="C:plasma membrane"/>
    <property type="evidence" value="ECO:0007669"/>
    <property type="project" value="TreeGrafter"/>
</dbReference>
<sequence length="504" mass="56138">MILQRWLLILALEFISVCISSQSFLQKRQCAFQVSPQNNKYIAAGNVSGSVQLCENTQCCVGYFVISDGQLRVDVLACDVAEKLCPDETCKAQSSSNGRVIKCVCNTDLCNSNITWTSELEEPQPTYSYSADVILQTAAIILVGIVLVLCFIIVAAKQRGLLKDKKENPHSCVDYNVTSVCSCQTTKTPEVDIADMELQQVMSCGHFATVWKGKYQGSVVAVKVFPAGWKEKWTAEKEVYELPLMRHAGIVHFLAGGRETDGGSWLMVLQFAEYGSLHSFLCKHTNNWMLSLNLCQSLSQGLSYLHSDLHRHDMHKPPVAHRDLSSFNVLVRADGICALCDFGCSTILRSCSQQPHLQSQATKMESHAQFGTLRYMSPEILEGSVNLSNTWCLLQGDIYALGLLLWEICMRCSDLFEGGVVPQRLLPYESELGSEVTLESLILHVCHMDRRPCVPKRLELLPQGSVLEELLGDCWDCDPDARLTAQCVADRLDRLVSLRSCFSQ</sequence>
<dbReference type="PANTHER" id="PTHR23255">
    <property type="entry name" value="TRANSFORMING GROWTH FACTOR-BETA RECEPTOR TYPE I AND II"/>
    <property type="match status" value="1"/>
</dbReference>
<comment type="cofactor">
    <cofactor evidence="2">
        <name>Mg(2+)</name>
        <dbReference type="ChEBI" id="CHEBI:18420"/>
    </cofactor>
</comment>
<keyword evidence="8 18" id="KW-0812">Transmembrane</keyword>
<evidence type="ECO:0000256" key="4">
    <source>
        <dbReference type="ARBA" id="ARBA00009605"/>
    </source>
</evidence>
<evidence type="ECO:0000256" key="1">
    <source>
        <dbReference type="ARBA" id="ARBA00001936"/>
    </source>
</evidence>
<evidence type="ECO:0000259" key="20">
    <source>
        <dbReference type="PROSITE" id="PS50011"/>
    </source>
</evidence>
<keyword evidence="7" id="KW-0808">Transferase</keyword>
<organism evidence="21 22">
    <name type="scientific">Xyrichtys novacula</name>
    <name type="common">Pearly razorfish</name>
    <name type="synonym">Hemipteronotus novacula</name>
    <dbReference type="NCBI Taxonomy" id="13765"/>
    <lineage>
        <taxon>Eukaryota</taxon>
        <taxon>Metazoa</taxon>
        <taxon>Chordata</taxon>
        <taxon>Craniata</taxon>
        <taxon>Vertebrata</taxon>
        <taxon>Euteleostomi</taxon>
        <taxon>Actinopterygii</taxon>
        <taxon>Neopterygii</taxon>
        <taxon>Teleostei</taxon>
        <taxon>Neoteleostei</taxon>
        <taxon>Acanthomorphata</taxon>
        <taxon>Eupercaria</taxon>
        <taxon>Labriformes</taxon>
        <taxon>Labridae</taxon>
        <taxon>Xyrichtys</taxon>
    </lineage>
</organism>
<proteinExistence type="inferred from homology"/>
<dbReference type="AlphaFoldDB" id="A0AAV1ENX3"/>
<feature type="signal peptide" evidence="19">
    <location>
        <begin position="1"/>
        <end position="21"/>
    </location>
</feature>
<evidence type="ECO:0000256" key="8">
    <source>
        <dbReference type="ARBA" id="ARBA00022692"/>
    </source>
</evidence>
<keyword evidence="11" id="KW-0547">Nucleotide-binding</keyword>
<dbReference type="PROSITE" id="PS50011">
    <property type="entry name" value="PROTEIN_KINASE_DOM"/>
    <property type="match status" value="1"/>
</dbReference>
<evidence type="ECO:0000256" key="12">
    <source>
        <dbReference type="ARBA" id="ARBA00022777"/>
    </source>
</evidence>
<comment type="subcellular location">
    <subcellularLocation>
        <location evidence="3">Membrane</location>
        <topology evidence="3">Single-pass type I membrane protein</topology>
    </subcellularLocation>
</comment>
<dbReference type="EMBL" id="OY660865">
    <property type="protein sequence ID" value="CAJ1050422.1"/>
    <property type="molecule type" value="Genomic_DNA"/>
</dbReference>
<dbReference type="GO" id="GO:0030509">
    <property type="term" value="P:BMP signaling pathway"/>
    <property type="evidence" value="ECO:0007669"/>
    <property type="project" value="TreeGrafter"/>
</dbReference>
<evidence type="ECO:0000256" key="16">
    <source>
        <dbReference type="ARBA" id="ARBA00023136"/>
    </source>
</evidence>
<feature type="domain" description="Protein kinase" evidence="20">
    <location>
        <begin position="196"/>
        <end position="496"/>
    </location>
</feature>
<keyword evidence="9" id="KW-0479">Metal-binding</keyword>
<keyword evidence="13" id="KW-0067">ATP-binding</keyword>
<evidence type="ECO:0000313" key="21">
    <source>
        <dbReference type="EMBL" id="CAJ1050422.1"/>
    </source>
</evidence>
<evidence type="ECO:0000256" key="5">
    <source>
        <dbReference type="ARBA" id="ARBA00012401"/>
    </source>
</evidence>
<dbReference type="InterPro" id="IPR000333">
    <property type="entry name" value="TGFB_receptor"/>
</dbReference>
<feature type="chain" id="PRO_5043572629" description="receptor protein serine/threonine kinase" evidence="19">
    <location>
        <begin position="22"/>
        <end position="504"/>
    </location>
</feature>
<feature type="transmembrane region" description="Helical" evidence="18">
    <location>
        <begin position="133"/>
        <end position="156"/>
    </location>
</feature>
<dbReference type="CDD" id="cd23616">
    <property type="entry name" value="TFP_LU_ECD_AMHR2"/>
    <property type="match status" value="1"/>
</dbReference>